<accession>A0A5D0RFU5</accession>
<dbReference type="NCBIfam" id="TIGR02167">
    <property type="entry name" value="Liste_lipo_26"/>
    <property type="match status" value="5"/>
</dbReference>
<name>A0A5D0RFU5_9FLAO</name>
<evidence type="ECO:0000259" key="2">
    <source>
        <dbReference type="Pfam" id="PF18998"/>
    </source>
</evidence>
<organism evidence="3 4">
    <name type="scientific">Bizionia myxarmorum</name>
    <dbReference type="NCBI Taxonomy" id="291186"/>
    <lineage>
        <taxon>Bacteria</taxon>
        <taxon>Pseudomonadati</taxon>
        <taxon>Bacteroidota</taxon>
        <taxon>Flavobacteriia</taxon>
        <taxon>Flavobacteriales</taxon>
        <taxon>Flavobacteriaceae</taxon>
        <taxon>Bizionia</taxon>
    </lineage>
</organism>
<dbReference type="AlphaFoldDB" id="A0A5D0RFU5"/>
<evidence type="ECO:0000256" key="1">
    <source>
        <dbReference type="SAM" id="MobiDB-lite"/>
    </source>
</evidence>
<feature type="domain" description="Bacterial repeat" evidence="2">
    <location>
        <begin position="56"/>
        <end position="122"/>
    </location>
</feature>
<dbReference type="EMBL" id="VSKK01000001">
    <property type="protein sequence ID" value="TYB79781.1"/>
    <property type="molecule type" value="Genomic_DNA"/>
</dbReference>
<keyword evidence="4" id="KW-1185">Reference proteome</keyword>
<dbReference type="InterPro" id="IPR005046">
    <property type="entry name" value="DUF285"/>
</dbReference>
<dbReference type="SUPFAM" id="SSF141571">
    <property type="entry name" value="Pentapeptide repeat-like"/>
    <property type="match status" value="1"/>
</dbReference>
<feature type="region of interest" description="Disordered" evidence="1">
    <location>
        <begin position="39"/>
        <end position="72"/>
    </location>
</feature>
<proteinExistence type="predicted"/>
<dbReference type="OrthoDB" id="9813840at2"/>
<gene>
    <name evidence="3" type="ORF">ES674_08540</name>
</gene>
<dbReference type="InterPro" id="IPR044060">
    <property type="entry name" value="Bacterial_rp_domain"/>
</dbReference>
<dbReference type="Pfam" id="PF18998">
    <property type="entry name" value="Flg_new_2"/>
    <property type="match status" value="1"/>
</dbReference>
<evidence type="ECO:0000313" key="4">
    <source>
        <dbReference type="Proteomes" id="UP000323720"/>
    </source>
</evidence>
<protein>
    <submittedName>
        <fullName evidence="3">BspA family leucine-rich repeat surface protein</fullName>
    </submittedName>
</protein>
<evidence type="ECO:0000313" key="3">
    <source>
        <dbReference type="EMBL" id="TYB79781.1"/>
    </source>
</evidence>
<dbReference type="Proteomes" id="UP000323720">
    <property type="component" value="Unassembled WGS sequence"/>
</dbReference>
<feature type="compositionally biased region" description="Polar residues" evidence="1">
    <location>
        <begin position="44"/>
        <end position="71"/>
    </location>
</feature>
<reference evidence="3 4" key="1">
    <citation type="submission" date="2019-08" db="EMBL/GenBank/DDBJ databases">
        <title>Genomes of Antarctic Bizionia species.</title>
        <authorList>
            <person name="Bowman J.P."/>
        </authorList>
    </citation>
    <scope>NUCLEOTIDE SEQUENCE [LARGE SCALE GENOMIC DNA]</scope>
    <source>
        <strain evidence="3 4">ADA-4</strain>
    </source>
</reference>
<dbReference type="InterPro" id="IPR011889">
    <property type="entry name" value="Liste_lipo_26"/>
</dbReference>
<comment type="caution">
    <text evidence="3">The sequence shown here is derived from an EMBL/GenBank/DDBJ whole genome shotgun (WGS) entry which is preliminary data.</text>
</comment>
<sequence>MAYFNSTMSNKINMKRLQNNFKPLLFLVLAGFAFTSCNSDDDNSPTSPEPTSYQVSINASPSNGGTVSPQSGEFEKDQVINITATPVQGWEFKEWQGDVTGIDNPIQFAVNATKNITAVFERDLFYLADNGVTIMAPNAAVGGTGVINGITYTKRTVDQITPENAETTCTSGITDMSNLFNAANTFNGDISHWDVSTVTNMNNMFQSTDVFNADLSNWDVSSVTNMGTLFNNALVFNSDLSNWDVSSVTVMNGVFGAATSFNADLSNWDVSNVTTMRSMFNGASSFNSDLHSWDMSSVTNTGWMFFNASSFNGDITDWNVSNVTAMDFMFNEASNFNRDISNWNVGNVTNMLRMFADATSFNQNISGWCVTNLTSEPNDFASGSPLSSSNKPIWGTCP</sequence>
<dbReference type="Pfam" id="PF03382">
    <property type="entry name" value="DUF285"/>
    <property type="match status" value="1"/>
</dbReference>